<dbReference type="Pfam" id="PF22785">
    <property type="entry name" value="Tc-R-P"/>
    <property type="match status" value="1"/>
</dbReference>
<evidence type="ECO:0000313" key="3">
    <source>
        <dbReference type="EMBL" id="PWK61993.1"/>
    </source>
</evidence>
<dbReference type="PROSITE" id="PS50056">
    <property type="entry name" value="TYR_PHOSPHATASE_2"/>
    <property type="match status" value="1"/>
</dbReference>
<name>A0A316H3A8_9RHOB</name>
<dbReference type="InterPro" id="IPR016130">
    <property type="entry name" value="Tyr_Pase_AS"/>
</dbReference>
<dbReference type="InterPro" id="IPR000387">
    <property type="entry name" value="Tyr_Pase_dom"/>
</dbReference>
<comment type="caution">
    <text evidence="3">The sequence shown here is derived from an EMBL/GenBank/DDBJ whole genome shotgun (WGS) entry which is preliminary data.</text>
</comment>
<dbReference type="SUPFAM" id="SSF52799">
    <property type="entry name" value="(Phosphotyrosine protein) phosphatases II"/>
    <property type="match status" value="1"/>
</dbReference>
<reference evidence="3 4" key="1">
    <citation type="submission" date="2018-05" db="EMBL/GenBank/DDBJ databases">
        <title>Genomic Encyclopedia of Type Strains, Phase IV (KMG-IV): sequencing the most valuable type-strain genomes for metagenomic binning, comparative biology and taxonomic classification.</title>
        <authorList>
            <person name="Goeker M."/>
        </authorList>
    </citation>
    <scope>NUCLEOTIDE SEQUENCE [LARGE SCALE GENOMIC DNA]</scope>
    <source>
        <strain evidence="3 4">DSM 16097</strain>
    </source>
</reference>
<sequence length="185" mass="20078">MTENTKPLSGETARMDDADPITGLRPLALPAPVSGELWLTGLPNNDLRLRRHLFEAAEKGVTQFVILTEDHEIRDLAPDYARLLSSDGLNFSVMRLPIRDFGVPESVPAFRLATYRIADALQSGERIVMHCRGGIGRTGLVAEAVLIELGVPPAEARGLVAAAGSRCETAEQVAFLRKAYADVED</sequence>
<keyword evidence="4" id="KW-1185">Reference proteome</keyword>
<evidence type="ECO:0000256" key="1">
    <source>
        <dbReference type="SAM" id="MobiDB-lite"/>
    </source>
</evidence>
<protein>
    <submittedName>
        <fullName evidence="3">Protein-tyrosine phosphatase</fullName>
    </submittedName>
</protein>
<dbReference type="EMBL" id="QGGW01000001">
    <property type="protein sequence ID" value="PWK61993.1"/>
    <property type="molecule type" value="Genomic_DNA"/>
</dbReference>
<evidence type="ECO:0000313" key="4">
    <source>
        <dbReference type="Proteomes" id="UP000245708"/>
    </source>
</evidence>
<dbReference type="Proteomes" id="UP000245708">
    <property type="component" value="Unassembled WGS sequence"/>
</dbReference>
<dbReference type="Gene3D" id="3.90.190.10">
    <property type="entry name" value="Protein tyrosine phosphatase superfamily"/>
    <property type="match status" value="1"/>
</dbReference>
<dbReference type="AlphaFoldDB" id="A0A316H3A8"/>
<proteinExistence type="predicted"/>
<dbReference type="InterPro" id="IPR029021">
    <property type="entry name" value="Prot-tyrosine_phosphatase-like"/>
</dbReference>
<feature type="domain" description="Tyrosine specific protein phosphatases" evidence="2">
    <location>
        <begin position="108"/>
        <end position="156"/>
    </location>
</feature>
<evidence type="ECO:0000259" key="2">
    <source>
        <dbReference type="PROSITE" id="PS50056"/>
    </source>
</evidence>
<dbReference type="PROSITE" id="PS00383">
    <property type="entry name" value="TYR_PHOSPHATASE_1"/>
    <property type="match status" value="1"/>
</dbReference>
<organism evidence="3 4">
    <name type="scientific">Roseicyclus mahoneyensis</name>
    <dbReference type="NCBI Taxonomy" id="164332"/>
    <lineage>
        <taxon>Bacteria</taxon>
        <taxon>Pseudomonadati</taxon>
        <taxon>Pseudomonadota</taxon>
        <taxon>Alphaproteobacteria</taxon>
        <taxon>Rhodobacterales</taxon>
        <taxon>Roseobacteraceae</taxon>
        <taxon>Roseicyclus</taxon>
    </lineage>
</organism>
<accession>A0A316H3A8</accession>
<feature type="region of interest" description="Disordered" evidence="1">
    <location>
        <begin position="1"/>
        <end position="21"/>
    </location>
</feature>
<gene>
    <name evidence="3" type="ORF">C7455_10118</name>
</gene>